<comment type="caution">
    <text evidence="2">The sequence shown here is derived from an EMBL/GenBank/DDBJ whole genome shotgun (WGS) entry which is preliminary data.</text>
</comment>
<dbReference type="PROSITE" id="PS50851">
    <property type="entry name" value="CHEW"/>
    <property type="match status" value="1"/>
</dbReference>
<sequence length="162" mass="17432">MPDPAHQYLRFALGLGRYTVDLARVKEILEIGPLTPVPMMPSFVRGVMNLRGAVVPVIDLGDRLGLGVASIGRRSCIVMVDLAVQTRDELPPMGVLVDAVDEVVDARAADHEPVPPLGTEVDPRYLRSLVRVRGVATPELDLPAVLDPAALAHAMVASTCRR</sequence>
<dbReference type="AlphaFoldDB" id="A0A7Y9U846"/>
<organism evidence="2 3">
    <name type="scientific">Sphaerotilus montanus</name>
    <dbReference type="NCBI Taxonomy" id="522889"/>
    <lineage>
        <taxon>Bacteria</taxon>
        <taxon>Pseudomonadati</taxon>
        <taxon>Pseudomonadota</taxon>
        <taxon>Betaproteobacteria</taxon>
        <taxon>Burkholderiales</taxon>
        <taxon>Sphaerotilaceae</taxon>
        <taxon>Sphaerotilus</taxon>
    </lineage>
</organism>
<dbReference type="Gene3D" id="2.30.30.40">
    <property type="entry name" value="SH3 Domains"/>
    <property type="match status" value="1"/>
</dbReference>
<evidence type="ECO:0000313" key="2">
    <source>
        <dbReference type="EMBL" id="NYG34211.1"/>
    </source>
</evidence>
<feature type="domain" description="CheW-like" evidence="1">
    <location>
        <begin position="5"/>
        <end position="151"/>
    </location>
</feature>
<dbReference type="Gene3D" id="2.40.50.180">
    <property type="entry name" value="CheA-289, Domain 4"/>
    <property type="match status" value="1"/>
</dbReference>
<evidence type="ECO:0000259" key="1">
    <source>
        <dbReference type="PROSITE" id="PS50851"/>
    </source>
</evidence>
<dbReference type="PANTHER" id="PTHR22617">
    <property type="entry name" value="CHEMOTAXIS SENSOR HISTIDINE KINASE-RELATED"/>
    <property type="match status" value="1"/>
</dbReference>
<dbReference type="EMBL" id="JACCFH010000001">
    <property type="protein sequence ID" value="NYG34211.1"/>
    <property type="molecule type" value="Genomic_DNA"/>
</dbReference>
<proteinExistence type="predicted"/>
<dbReference type="Pfam" id="PF01584">
    <property type="entry name" value="CheW"/>
    <property type="match status" value="1"/>
</dbReference>
<dbReference type="GO" id="GO:0007165">
    <property type="term" value="P:signal transduction"/>
    <property type="evidence" value="ECO:0007669"/>
    <property type="project" value="InterPro"/>
</dbReference>
<dbReference type="InterPro" id="IPR036061">
    <property type="entry name" value="CheW-like_dom_sf"/>
</dbReference>
<protein>
    <submittedName>
        <fullName evidence="2">Purine-binding chemotaxis protein CheW</fullName>
    </submittedName>
</protein>
<reference evidence="2 3" key="1">
    <citation type="submission" date="2020-07" db="EMBL/GenBank/DDBJ databases">
        <title>Genomic Encyclopedia of Archaeal and Bacterial Type Strains, Phase II (KMG-II): from individual species to whole genera.</title>
        <authorList>
            <person name="Goeker M."/>
        </authorList>
    </citation>
    <scope>NUCLEOTIDE SEQUENCE [LARGE SCALE GENOMIC DNA]</scope>
    <source>
        <strain evidence="2 3">DSM 21226</strain>
    </source>
</reference>
<dbReference type="RefSeq" id="WP_179634889.1">
    <property type="nucleotide sequence ID" value="NZ_CAXYYM010000070.1"/>
</dbReference>
<gene>
    <name evidence="2" type="ORF">BDD16_003197</name>
</gene>
<name>A0A7Y9U846_9BURK</name>
<evidence type="ECO:0000313" key="3">
    <source>
        <dbReference type="Proteomes" id="UP000518288"/>
    </source>
</evidence>
<dbReference type="InterPro" id="IPR002545">
    <property type="entry name" value="CheW-lke_dom"/>
</dbReference>
<dbReference type="Proteomes" id="UP000518288">
    <property type="component" value="Unassembled WGS sequence"/>
</dbReference>
<dbReference type="SUPFAM" id="SSF50341">
    <property type="entry name" value="CheW-like"/>
    <property type="match status" value="1"/>
</dbReference>
<dbReference type="SMART" id="SM00260">
    <property type="entry name" value="CheW"/>
    <property type="match status" value="1"/>
</dbReference>
<dbReference type="PANTHER" id="PTHR22617:SF41">
    <property type="entry name" value="CHEMOTAXIS SIGNAL TRANSDUCTION SYSTEM ADAPTOR PROTEIN CHEW"/>
    <property type="match status" value="1"/>
</dbReference>
<dbReference type="GO" id="GO:0005829">
    <property type="term" value="C:cytosol"/>
    <property type="evidence" value="ECO:0007669"/>
    <property type="project" value="TreeGrafter"/>
</dbReference>
<dbReference type="InterPro" id="IPR039315">
    <property type="entry name" value="CheW"/>
</dbReference>
<accession>A0A7Y9U846</accession>
<keyword evidence="3" id="KW-1185">Reference proteome</keyword>
<dbReference type="GO" id="GO:0006935">
    <property type="term" value="P:chemotaxis"/>
    <property type="evidence" value="ECO:0007669"/>
    <property type="project" value="InterPro"/>
</dbReference>